<evidence type="ECO:0000256" key="3">
    <source>
        <dbReference type="ARBA" id="ARBA00023163"/>
    </source>
</evidence>
<keyword evidence="3" id="KW-0804">Transcription</keyword>
<dbReference type="RefSeq" id="WP_195798206.1">
    <property type="nucleotide sequence ID" value="NZ_CP061379.1"/>
</dbReference>
<keyword evidence="1" id="KW-0805">Transcription regulation</keyword>
<evidence type="ECO:0000313" key="6">
    <source>
        <dbReference type="Proteomes" id="UP000594621"/>
    </source>
</evidence>
<dbReference type="PROSITE" id="PS01124">
    <property type="entry name" value="HTH_ARAC_FAMILY_2"/>
    <property type="match status" value="1"/>
</dbReference>
<gene>
    <name evidence="5" type="ORF">IC761_19160</name>
</gene>
<feature type="domain" description="HTH araC/xylS-type" evidence="4">
    <location>
        <begin position="238"/>
        <end position="340"/>
    </location>
</feature>
<dbReference type="GO" id="GO:0003700">
    <property type="term" value="F:DNA-binding transcription factor activity"/>
    <property type="evidence" value="ECO:0007669"/>
    <property type="project" value="InterPro"/>
</dbReference>
<evidence type="ECO:0000259" key="4">
    <source>
        <dbReference type="PROSITE" id="PS01124"/>
    </source>
</evidence>
<evidence type="ECO:0000313" key="5">
    <source>
        <dbReference type="EMBL" id="QPF88653.1"/>
    </source>
</evidence>
<dbReference type="PANTHER" id="PTHR46796:SF6">
    <property type="entry name" value="ARAC SUBFAMILY"/>
    <property type="match status" value="1"/>
</dbReference>
<dbReference type="InterPro" id="IPR020449">
    <property type="entry name" value="Tscrpt_reg_AraC-type_HTH"/>
</dbReference>
<name>A0A7S9D040_9BRAD</name>
<dbReference type="InterPro" id="IPR035418">
    <property type="entry name" value="AraC-bd_2"/>
</dbReference>
<dbReference type="KEGG" id="bcou:IC761_19160"/>
<evidence type="ECO:0000256" key="1">
    <source>
        <dbReference type="ARBA" id="ARBA00023015"/>
    </source>
</evidence>
<dbReference type="Pfam" id="PF14525">
    <property type="entry name" value="AraC_binding_2"/>
    <property type="match status" value="1"/>
</dbReference>
<organism evidence="5 6">
    <name type="scientific">Bradyrhizobium commune</name>
    <dbReference type="NCBI Taxonomy" id="83627"/>
    <lineage>
        <taxon>Bacteria</taxon>
        <taxon>Pseudomonadati</taxon>
        <taxon>Pseudomonadota</taxon>
        <taxon>Alphaproteobacteria</taxon>
        <taxon>Hyphomicrobiales</taxon>
        <taxon>Nitrobacteraceae</taxon>
        <taxon>Bradyrhizobium</taxon>
    </lineage>
</organism>
<dbReference type="EMBL" id="CP061379">
    <property type="protein sequence ID" value="QPF88653.1"/>
    <property type="molecule type" value="Genomic_DNA"/>
</dbReference>
<dbReference type="InterPro" id="IPR009057">
    <property type="entry name" value="Homeodomain-like_sf"/>
</dbReference>
<dbReference type="PRINTS" id="PR00032">
    <property type="entry name" value="HTHARAC"/>
</dbReference>
<dbReference type="Gene3D" id="1.10.10.60">
    <property type="entry name" value="Homeodomain-like"/>
    <property type="match status" value="1"/>
</dbReference>
<dbReference type="GO" id="GO:0043565">
    <property type="term" value="F:sequence-specific DNA binding"/>
    <property type="evidence" value="ECO:0007669"/>
    <property type="project" value="InterPro"/>
</dbReference>
<evidence type="ECO:0000256" key="2">
    <source>
        <dbReference type="ARBA" id="ARBA00023125"/>
    </source>
</evidence>
<dbReference type="Pfam" id="PF12833">
    <property type="entry name" value="HTH_18"/>
    <property type="match status" value="1"/>
</dbReference>
<dbReference type="InterPro" id="IPR050204">
    <property type="entry name" value="AraC_XylS_family_regulators"/>
</dbReference>
<dbReference type="InterPro" id="IPR018060">
    <property type="entry name" value="HTH_AraC"/>
</dbReference>
<dbReference type="SUPFAM" id="SSF46689">
    <property type="entry name" value="Homeodomain-like"/>
    <property type="match status" value="1"/>
</dbReference>
<protein>
    <submittedName>
        <fullName evidence="5">Helix-turn-helix domain-containing protein</fullName>
    </submittedName>
</protein>
<keyword evidence="6" id="KW-1185">Reference proteome</keyword>
<proteinExistence type="predicted"/>
<dbReference type="PANTHER" id="PTHR46796">
    <property type="entry name" value="HTH-TYPE TRANSCRIPTIONAL ACTIVATOR RHAS-RELATED"/>
    <property type="match status" value="1"/>
</dbReference>
<dbReference type="SMART" id="SM00342">
    <property type="entry name" value="HTH_ARAC"/>
    <property type="match status" value="1"/>
</dbReference>
<sequence>MKQQAVFLIQRSSQVSRDVVSVEVDDPSGPVPQWDAALSRYIGGISPDLRDQEISQCVPIAGQTFRARLEYGALGDAILFKASATPHYYARSLRSPNAKLPSPIVLAFQSAGSARVRHSDRSDILHPGDWCFWDTMMPVESWAMTRSIEILSVTLARPTDLELQRLLREGTAIRFDGKIGVSRILQRNLLEIFDQLNRISPTSGNALCAAVTTMAWDALREQLTGPVATLISRDVLCSRVKTYIEAHLGDPCLAIAGIADACGVSVRSIHRAFASDPAGSVSRYIWERRVRRCADALLDDKDACHRITEICLSWGFNSTSHFSRLFKEEFGVCPRTYRANLGQGGAITQS</sequence>
<dbReference type="Proteomes" id="UP000594621">
    <property type="component" value="Chromosome"/>
</dbReference>
<reference evidence="5 6" key="1">
    <citation type="submission" date="2020-09" db="EMBL/GenBank/DDBJ databases">
        <title>Complete genomes of bradyrhizobia occurring on native shrubby legumes in Australia.</title>
        <authorList>
            <person name="Lafay B."/>
        </authorList>
    </citation>
    <scope>NUCLEOTIDE SEQUENCE [LARGE SCALE GENOMIC DNA]</scope>
    <source>
        <strain evidence="5 6">BDV5040</strain>
    </source>
</reference>
<accession>A0A7S9D040</accession>
<dbReference type="AlphaFoldDB" id="A0A7S9D040"/>
<keyword evidence="2" id="KW-0238">DNA-binding</keyword>